<organism evidence="2 3">
    <name type="scientific">[Clostridium] clostridioforme 90A8</name>
    <dbReference type="NCBI Taxonomy" id="999408"/>
    <lineage>
        <taxon>Bacteria</taxon>
        <taxon>Bacillati</taxon>
        <taxon>Bacillota</taxon>
        <taxon>Clostridia</taxon>
        <taxon>Lachnospirales</taxon>
        <taxon>Lachnospiraceae</taxon>
        <taxon>Enterocloster</taxon>
    </lineage>
</organism>
<comment type="caution">
    <text evidence="2">The sequence shown here is derived from an EMBL/GenBank/DDBJ whole genome shotgun (WGS) entry which is preliminary data.</text>
</comment>
<evidence type="ECO:0000259" key="1">
    <source>
        <dbReference type="Pfam" id="PF18316"/>
    </source>
</evidence>
<dbReference type="InterPro" id="IPR005564">
    <property type="entry name" value="Major_capsid_GpE"/>
</dbReference>
<dbReference type="PATRIC" id="fig|999408.3.peg.3869"/>
<dbReference type="EMBL" id="AGYR01000039">
    <property type="protein sequence ID" value="ENZ12473.1"/>
    <property type="molecule type" value="Genomic_DNA"/>
</dbReference>
<sequence length="440" mass="48413">MPFNVLDTINVTERLNFSQNFAVARPTVLDTIFPDVKTQHFKAEYYRLMQGQNLPTPAFVHALDSEAHIGTRPTFEKVLTEKLFIKEKINQSEQLQMYINNGVPDDDGLVNWVFDDMGRLSESVVTRTKIAKGQAMSRGVMKIKENNLDMLIDFGVPAAHKITFGDWSNPEYDIFGDIMKAVKMLKDEGKIPSRMLTSDTQIQRMRKNKGIQSAIYGNINAGRLVTMNELRSIIMEEFGLQIATCDERYAYIKADGSRVNGRYFDEDKVTFYTADVSGRAGTGLWGPTPEEAEYAAFQEALQKMFVTVTMWATEDPVAKWTKASGMFIPVLPDVYGMVIATVTTAENTLGTLTVESSAGSASGATKLTVSPAKASGNSYKYKIGDSETAVVFGQNVQTWTAWDGSADITAQTGKTITVVECDSAYKALKAGSATVTAKAG</sequence>
<protein>
    <recommendedName>
        <fullName evidence="1">S-layer protein SbsC C-terminal domain-containing protein</fullName>
    </recommendedName>
</protein>
<dbReference type="InterPro" id="IPR040751">
    <property type="entry name" value="SbsC_C"/>
</dbReference>
<evidence type="ECO:0000313" key="3">
    <source>
        <dbReference type="Proteomes" id="UP000013085"/>
    </source>
</evidence>
<accession>A0A0E2H7J5</accession>
<dbReference type="AlphaFoldDB" id="A0A0E2H7J5"/>
<dbReference type="Pfam" id="PF03864">
    <property type="entry name" value="Phage_cap_E"/>
    <property type="match status" value="1"/>
</dbReference>
<dbReference type="Pfam" id="PF18316">
    <property type="entry name" value="S-l_SbsC_C"/>
    <property type="match status" value="1"/>
</dbReference>
<feature type="domain" description="S-layer protein SbsC C-terminal" evidence="1">
    <location>
        <begin position="358"/>
        <end position="437"/>
    </location>
</feature>
<dbReference type="HOGENOM" id="CLU_051310_0_0_9"/>
<reference evidence="2 3" key="1">
    <citation type="submission" date="2013-01" db="EMBL/GenBank/DDBJ databases">
        <title>The Genome Sequence of Clostridium clostridioforme 90A8.</title>
        <authorList>
            <consortium name="The Broad Institute Genome Sequencing Platform"/>
            <person name="Earl A."/>
            <person name="Ward D."/>
            <person name="Feldgarden M."/>
            <person name="Gevers D."/>
            <person name="Courvalin P."/>
            <person name="Lambert T."/>
            <person name="Walker B."/>
            <person name="Young S.K."/>
            <person name="Zeng Q."/>
            <person name="Gargeya S."/>
            <person name="Fitzgerald M."/>
            <person name="Haas B."/>
            <person name="Abouelleil A."/>
            <person name="Alvarado L."/>
            <person name="Arachchi H.M."/>
            <person name="Berlin A.M."/>
            <person name="Chapman S.B."/>
            <person name="Dewar J."/>
            <person name="Goldberg J."/>
            <person name="Griggs A."/>
            <person name="Gujja S."/>
            <person name="Hansen M."/>
            <person name="Howarth C."/>
            <person name="Imamovic A."/>
            <person name="Larimer J."/>
            <person name="McCowan C."/>
            <person name="Murphy C."/>
            <person name="Neiman D."/>
            <person name="Pearson M."/>
            <person name="Priest M."/>
            <person name="Roberts A."/>
            <person name="Saif S."/>
            <person name="Shea T."/>
            <person name="Sisk P."/>
            <person name="Sykes S."/>
            <person name="Wortman J."/>
            <person name="Nusbaum C."/>
            <person name="Birren B."/>
        </authorList>
    </citation>
    <scope>NUCLEOTIDE SEQUENCE [LARGE SCALE GENOMIC DNA]</scope>
    <source>
        <strain evidence="2 3">90A8</strain>
    </source>
</reference>
<dbReference type="Proteomes" id="UP000013085">
    <property type="component" value="Unassembled WGS sequence"/>
</dbReference>
<gene>
    <name evidence="2" type="ORF">HMPREF1090_03604</name>
</gene>
<proteinExistence type="predicted"/>
<evidence type="ECO:0000313" key="2">
    <source>
        <dbReference type="EMBL" id="ENZ12473.1"/>
    </source>
</evidence>
<dbReference type="RefSeq" id="WP_002593701.1">
    <property type="nucleotide sequence ID" value="NZ_KB850979.1"/>
</dbReference>
<name>A0A0E2H7J5_9FIRM</name>